<dbReference type="SUPFAM" id="SSF49482">
    <property type="entry name" value="Aromatic compound dioxygenase"/>
    <property type="match status" value="1"/>
</dbReference>
<reference evidence="5 6" key="1">
    <citation type="submission" date="2021-11" db="EMBL/GenBank/DDBJ databases">
        <title>Draft genome sequence of Actinomycetospora sp. SF1 isolated from the rhizosphere soil.</title>
        <authorList>
            <person name="Duangmal K."/>
            <person name="Chantavorakit T."/>
        </authorList>
    </citation>
    <scope>NUCLEOTIDE SEQUENCE [LARGE SCALE GENOMIC DNA]</scope>
    <source>
        <strain evidence="5 6">TBRC 5722</strain>
    </source>
</reference>
<dbReference type="PANTHER" id="PTHR33711">
    <property type="entry name" value="DIOXYGENASE, PUTATIVE (AFU_ORTHOLOGUE AFUA_2G02910)-RELATED"/>
    <property type="match status" value="1"/>
</dbReference>
<dbReference type="PROSITE" id="PS00083">
    <property type="entry name" value="INTRADIOL_DIOXYGENAS"/>
    <property type="match status" value="1"/>
</dbReference>
<keyword evidence="3 5" id="KW-0560">Oxidoreductase</keyword>
<comment type="similarity">
    <text evidence="1">Belongs to the intradiol ring-cleavage dioxygenase family.</text>
</comment>
<dbReference type="Pfam" id="PF12391">
    <property type="entry name" value="PCDO_beta_N"/>
    <property type="match status" value="1"/>
</dbReference>
<keyword evidence="2" id="KW-0223">Dioxygenase</keyword>
<dbReference type="EC" id="1.13.11.3" evidence="5"/>
<dbReference type="EMBL" id="JAJNDB010000002">
    <property type="protein sequence ID" value="MCD2193957.1"/>
    <property type="molecule type" value="Genomic_DNA"/>
</dbReference>
<dbReference type="InterPro" id="IPR000627">
    <property type="entry name" value="Intradiol_dOase_C"/>
</dbReference>
<dbReference type="InterPro" id="IPR050770">
    <property type="entry name" value="Intradiol_RC_Dioxygenase"/>
</dbReference>
<name>A0ABS8P7Q9_9PSEU</name>
<dbReference type="RefSeq" id="WP_230735011.1">
    <property type="nucleotide sequence ID" value="NZ_JAJNDB010000002.1"/>
</dbReference>
<evidence type="ECO:0000313" key="6">
    <source>
        <dbReference type="Proteomes" id="UP001199469"/>
    </source>
</evidence>
<sequence>MREAATAPPQRGGHPDRAYAPYRSTALRAPSQPLVVASPSLVERTAPVFGAADVAPIDADLTQHSTGEPLGERIVVTGRVLDAAGRPVRHQLVEVWQANAAGRYRHDGDLHPAPLDPHFVGGGRCLTDDDGRYRFVTIKPGAYPWRNHHNAWRPAHIHFSLFGTAFTQRLVTQMYFPGDQLFALDPIFSSVTDEKAQQRLIARYDHDTTVAEWALGYQWDIVLDGPGATPPDPDEV</sequence>
<evidence type="ECO:0000313" key="5">
    <source>
        <dbReference type="EMBL" id="MCD2193957.1"/>
    </source>
</evidence>
<dbReference type="Gene3D" id="2.60.130.10">
    <property type="entry name" value="Aromatic compound dioxygenase"/>
    <property type="match status" value="1"/>
</dbReference>
<dbReference type="Proteomes" id="UP001199469">
    <property type="component" value="Unassembled WGS sequence"/>
</dbReference>
<dbReference type="NCBIfam" id="TIGR02422">
    <property type="entry name" value="protocat_beta"/>
    <property type="match status" value="1"/>
</dbReference>
<evidence type="ECO:0000256" key="3">
    <source>
        <dbReference type="ARBA" id="ARBA00023002"/>
    </source>
</evidence>
<gene>
    <name evidence="5" type="primary">pcaH</name>
    <name evidence="5" type="ORF">LQ327_11275</name>
</gene>
<feature type="domain" description="Intradiol ring-cleavage dioxygenases" evidence="4">
    <location>
        <begin position="76"/>
        <end position="104"/>
    </location>
</feature>
<dbReference type="InterPro" id="IPR015889">
    <property type="entry name" value="Intradiol_dOase_core"/>
</dbReference>
<keyword evidence="6" id="KW-1185">Reference proteome</keyword>
<dbReference type="InterPro" id="IPR012785">
    <property type="entry name" value="Protocat_dOase_b"/>
</dbReference>
<accession>A0ABS8P7Q9</accession>
<evidence type="ECO:0000256" key="1">
    <source>
        <dbReference type="ARBA" id="ARBA00007825"/>
    </source>
</evidence>
<protein>
    <submittedName>
        <fullName evidence="5">Protocatechuate 3,4-dioxygenase subunit beta</fullName>
        <ecNumber evidence="5">1.13.11.3</ecNumber>
    </submittedName>
</protein>
<comment type="caution">
    <text evidence="5">The sequence shown here is derived from an EMBL/GenBank/DDBJ whole genome shotgun (WGS) entry which is preliminary data.</text>
</comment>
<evidence type="ECO:0000259" key="4">
    <source>
        <dbReference type="PROSITE" id="PS00083"/>
    </source>
</evidence>
<dbReference type="PANTHER" id="PTHR33711:SF10">
    <property type="entry name" value="INTRADIOL RING-CLEAVAGE DIOXYGENASES DOMAIN-CONTAINING PROTEIN"/>
    <property type="match status" value="1"/>
</dbReference>
<dbReference type="GO" id="GO:0018578">
    <property type="term" value="F:protocatechuate 3,4-dioxygenase activity"/>
    <property type="evidence" value="ECO:0007669"/>
    <property type="project" value="UniProtKB-EC"/>
</dbReference>
<dbReference type="InterPro" id="IPR024756">
    <property type="entry name" value="PCDO_beta_N"/>
</dbReference>
<evidence type="ECO:0000256" key="2">
    <source>
        <dbReference type="ARBA" id="ARBA00022964"/>
    </source>
</evidence>
<proteinExistence type="inferred from homology"/>
<dbReference type="Pfam" id="PF00775">
    <property type="entry name" value="Dioxygenase_C"/>
    <property type="match status" value="1"/>
</dbReference>
<organism evidence="5 6">
    <name type="scientific">Actinomycetospora endophytica</name>
    <dbReference type="NCBI Taxonomy" id="2291215"/>
    <lineage>
        <taxon>Bacteria</taxon>
        <taxon>Bacillati</taxon>
        <taxon>Actinomycetota</taxon>
        <taxon>Actinomycetes</taxon>
        <taxon>Pseudonocardiales</taxon>
        <taxon>Pseudonocardiaceae</taxon>
        <taxon>Actinomycetospora</taxon>
    </lineage>
</organism>